<name>A0A438J6A3_VITVI</name>
<feature type="compositionally biased region" description="Low complexity" evidence="1">
    <location>
        <begin position="174"/>
        <end position="190"/>
    </location>
</feature>
<proteinExistence type="predicted"/>
<evidence type="ECO:0000313" key="3">
    <source>
        <dbReference type="EMBL" id="RVX04493.1"/>
    </source>
</evidence>
<protein>
    <submittedName>
        <fullName evidence="3">Uncharacterized protein</fullName>
    </submittedName>
</protein>
<keyword evidence="2" id="KW-0732">Signal</keyword>
<dbReference type="Proteomes" id="UP000288805">
    <property type="component" value="Unassembled WGS sequence"/>
</dbReference>
<dbReference type="EMBL" id="QGNW01000061">
    <property type="protein sequence ID" value="RVX04493.1"/>
    <property type="molecule type" value="Genomic_DNA"/>
</dbReference>
<evidence type="ECO:0000256" key="2">
    <source>
        <dbReference type="SAM" id="SignalP"/>
    </source>
</evidence>
<evidence type="ECO:0000313" key="4">
    <source>
        <dbReference type="Proteomes" id="UP000288805"/>
    </source>
</evidence>
<feature type="region of interest" description="Disordered" evidence="1">
    <location>
        <begin position="156"/>
        <end position="190"/>
    </location>
</feature>
<accession>A0A438J6A3</accession>
<dbReference type="PANTHER" id="PTHR33132">
    <property type="entry name" value="OSJNBB0118P14.9 PROTEIN"/>
    <property type="match status" value="1"/>
</dbReference>
<evidence type="ECO:0000256" key="1">
    <source>
        <dbReference type="SAM" id="MobiDB-lite"/>
    </source>
</evidence>
<reference evidence="3 4" key="1">
    <citation type="journal article" date="2018" name="PLoS Genet.">
        <title>Population sequencing reveals clonal diversity and ancestral inbreeding in the grapevine cultivar Chardonnay.</title>
        <authorList>
            <person name="Roach M.J."/>
            <person name="Johnson D.L."/>
            <person name="Bohlmann J."/>
            <person name="van Vuuren H.J."/>
            <person name="Jones S.J."/>
            <person name="Pretorius I.S."/>
            <person name="Schmidt S.A."/>
            <person name="Borneman A.R."/>
        </authorList>
    </citation>
    <scope>NUCLEOTIDE SEQUENCE [LARGE SCALE GENOMIC DNA]</scope>
    <source>
        <strain evidence="4">cv. Chardonnay</strain>
        <tissue evidence="3">Leaf</tissue>
    </source>
</reference>
<dbReference type="AlphaFoldDB" id="A0A438J6A3"/>
<feature type="chain" id="PRO_5019114954" evidence="2">
    <location>
        <begin position="16"/>
        <end position="190"/>
    </location>
</feature>
<sequence length="190" mass="20675">MVVLLMMSFAGVVEALLKVIGVGGTFMELIITPVSERKRGLKILPTDHQEGLDSLGKFFVELQVIPEPLGDLCTCDKCSTLKSPYFGDMWTDRETAMETEEMTNKDMKVEISAVAEGSGVPVLTRQPSNAKSNCLCSPTTHAGSFRCRLHRAPSLQRTKSMDSASQRESFPKVNSASGNTTNNANTVEAQ</sequence>
<comment type="caution">
    <text evidence="3">The sequence shown here is derived from an EMBL/GenBank/DDBJ whole genome shotgun (WGS) entry which is preliminary data.</text>
</comment>
<organism evidence="3 4">
    <name type="scientific">Vitis vinifera</name>
    <name type="common">Grape</name>
    <dbReference type="NCBI Taxonomy" id="29760"/>
    <lineage>
        <taxon>Eukaryota</taxon>
        <taxon>Viridiplantae</taxon>
        <taxon>Streptophyta</taxon>
        <taxon>Embryophyta</taxon>
        <taxon>Tracheophyta</taxon>
        <taxon>Spermatophyta</taxon>
        <taxon>Magnoliopsida</taxon>
        <taxon>eudicotyledons</taxon>
        <taxon>Gunneridae</taxon>
        <taxon>Pentapetalae</taxon>
        <taxon>rosids</taxon>
        <taxon>Vitales</taxon>
        <taxon>Vitaceae</taxon>
        <taxon>Viteae</taxon>
        <taxon>Vitis</taxon>
    </lineage>
</organism>
<feature type="signal peptide" evidence="2">
    <location>
        <begin position="1"/>
        <end position="15"/>
    </location>
</feature>
<dbReference type="PANTHER" id="PTHR33132:SF92">
    <property type="entry name" value="SERINE-RICH PROTEIN"/>
    <property type="match status" value="1"/>
</dbReference>
<feature type="compositionally biased region" description="Polar residues" evidence="1">
    <location>
        <begin position="156"/>
        <end position="168"/>
    </location>
</feature>
<gene>
    <name evidence="3" type="ORF">CK203_018469</name>
</gene>